<dbReference type="AlphaFoldDB" id="A0A2J6RLQ5"/>
<protein>
    <submittedName>
        <fullName evidence="1">Uncharacterized protein</fullName>
    </submittedName>
</protein>
<reference evidence="1 2" key="1">
    <citation type="submission" date="2016-04" db="EMBL/GenBank/DDBJ databases">
        <title>A degradative enzymes factory behind the ericoid mycorrhizal symbiosis.</title>
        <authorList>
            <consortium name="DOE Joint Genome Institute"/>
            <person name="Martino E."/>
            <person name="Morin E."/>
            <person name="Grelet G."/>
            <person name="Kuo A."/>
            <person name="Kohler A."/>
            <person name="Daghino S."/>
            <person name="Barry K."/>
            <person name="Choi C."/>
            <person name="Cichocki N."/>
            <person name="Clum A."/>
            <person name="Copeland A."/>
            <person name="Hainaut M."/>
            <person name="Haridas S."/>
            <person name="Labutti K."/>
            <person name="Lindquist E."/>
            <person name="Lipzen A."/>
            <person name="Khouja H.-R."/>
            <person name="Murat C."/>
            <person name="Ohm R."/>
            <person name="Olson A."/>
            <person name="Spatafora J."/>
            <person name="Veneault-Fourrey C."/>
            <person name="Henrissat B."/>
            <person name="Grigoriev I."/>
            <person name="Martin F."/>
            <person name="Perotto S."/>
        </authorList>
    </citation>
    <scope>NUCLEOTIDE SEQUENCE [LARGE SCALE GENOMIC DNA]</scope>
    <source>
        <strain evidence="1 2">F</strain>
    </source>
</reference>
<keyword evidence="2" id="KW-1185">Reference proteome</keyword>
<sequence>MERYEALVYHIPSGALPVENKIDTGFLAYFVDLFSNYLDGVSDERTLLSWFQPPEHMPENQAYNDGTTFLLGVLFALPFLGLRELTKGNFWQGQRNLSGSLDRPLLEPFWTSNSIHMIPILRCQGQTKLPYYSKASKWNCVPPPSSLIEKGANLHLAGYGHAVLPHPNNHCHTTTSEHQHKITSRRMMTSARFVKWREQLLQAGIDLPSFSTSAAIDKPLIAAGWDEHALMRAFNLDTSTFKPKTAPQYHSYCDCGCDSGVAVGISRN</sequence>
<dbReference type="OrthoDB" id="539213at2759"/>
<proteinExistence type="predicted"/>
<name>A0A2J6RLQ5_HYAVF</name>
<dbReference type="Proteomes" id="UP000235786">
    <property type="component" value="Unassembled WGS sequence"/>
</dbReference>
<dbReference type="EMBL" id="KZ613946">
    <property type="protein sequence ID" value="PMD39442.1"/>
    <property type="molecule type" value="Genomic_DNA"/>
</dbReference>
<evidence type="ECO:0000313" key="1">
    <source>
        <dbReference type="EMBL" id="PMD39442.1"/>
    </source>
</evidence>
<organism evidence="1 2">
    <name type="scientific">Hyaloscypha variabilis (strain UAMH 11265 / GT02V1 / F)</name>
    <name type="common">Meliniomyces variabilis</name>
    <dbReference type="NCBI Taxonomy" id="1149755"/>
    <lineage>
        <taxon>Eukaryota</taxon>
        <taxon>Fungi</taxon>
        <taxon>Dikarya</taxon>
        <taxon>Ascomycota</taxon>
        <taxon>Pezizomycotina</taxon>
        <taxon>Leotiomycetes</taxon>
        <taxon>Helotiales</taxon>
        <taxon>Hyaloscyphaceae</taxon>
        <taxon>Hyaloscypha</taxon>
        <taxon>Hyaloscypha variabilis</taxon>
    </lineage>
</organism>
<gene>
    <name evidence="1" type="ORF">L207DRAFT_634037</name>
</gene>
<accession>A0A2J6RLQ5</accession>
<evidence type="ECO:0000313" key="2">
    <source>
        <dbReference type="Proteomes" id="UP000235786"/>
    </source>
</evidence>